<keyword evidence="1" id="KW-0812">Transmembrane</keyword>
<keyword evidence="1" id="KW-1133">Transmembrane helix</keyword>
<evidence type="ECO:0000256" key="1">
    <source>
        <dbReference type="SAM" id="Phobius"/>
    </source>
</evidence>
<keyword evidence="1" id="KW-0472">Membrane</keyword>
<name>S9QQQ3_9RHOB</name>
<dbReference type="STRING" id="1123237.Salmuc_00296"/>
<protein>
    <submittedName>
        <fullName evidence="2">Uncharacterized protein</fullName>
    </submittedName>
</protein>
<keyword evidence="3" id="KW-1185">Reference proteome</keyword>
<accession>S9QQQ3</accession>
<sequence length="63" mass="6114">MAIIALAVFIASLLAGTLVLPGPGTAGGPMFVISSLGATPALGLILAVGAIAAIALSRNSRRE</sequence>
<dbReference type="Proteomes" id="UP000015347">
    <property type="component" value="Unassembled WGS sequence"/>
</dbReference>
<dbReference type="HOGENOM" id="CLU_2883332_0_0_5"/>
<comment type="caution">
    <text evidence="2">The sequence shown here is derived from an EMBL/GenBank/DDBJ whole genome shotgun (WGS) entry which is preliminary data.</text>
</comment>
<proteinExistence type="predicted"/>
<evidence type="ECO:0000313" key="2">
    <source>
        <dbReference type="EMBL" id="EPX81982.1"/>
    </source>
</evidence>
<feature type="transmembrane region" description="Helical" evidence="1">
    <location>
        <begin position="31"/>
        <end position="56"/>
    </location>
</feature>
<reference evidence="3" key="1">
    <citation type="journal article" date="2014" name="Stand. Genomic Sci.">
        <title>Genome sequence of the exopolysaccharide-producing Salipiger mucosus type strain (DSM 16094(T)), a moderately halophilic member of the Roseobacter clade.</title>
        <authorList>
            <person name="Riedel T."/>
            <person name="Spring S."/>
            <person name="Fiebig A."/>
            <person name="Petersen J."/>
            <person name="Kyrpides N.C."/>
            <person name="Goker M."/>
            <person name="Klenk H.P."/>
        </authorList>
    </citation>
    <scope>NUCLEOTIDE SEQUENCE [LARGE SCALE GENOMIC DNA]</scope>
    <source>
        <strain evidence="3">DSM 16094</strain>
    </source>
</reference>
<dbReference type="AlphaFoldDB" id="S9QQQ3"/>
<gene>
    <name evidence="2" type="ORF">Salmuc_00296</name>
</gene>
<evidence type="ECO:0000313" key="3">
    <source>
        <dbReference type="Proteomes" id="UP000015347"/>
    </source>
</evidence>
<organism evidence="2 3">
    <name type="scientific">Salipiger mucosus DSM 16094</name>
    <dbReference type="NCBI Taxonomy" id="1123237"/>
    <lineage>
        <taxon>Bacteria</taxon>
        <taxon>Pseudomonadati</taxon>
        <taxon>Pseudomonadota</taxon>
        <taxon>Alphaproteobacteria</taxon>
        <taxon>Rhodobacterales</taxon>
        <taxon>Roseobacteraceae</taxon>
        <taxon>Salipiger</taxon>
    </lineage>
</organism>
<dbReference type="EMBL" id="APVH01000028">
    <property type="protein sequence ID" value="EPX81982.1"/>
    <property type="molecule type" value="Genomic_DNA"/>
</dbReference>